<dbReference type="AlphaFoldDB" id="A0A8J4LS56"/>
<proteinExistence type="predicted"/>
<dbReference type="PANTHER" id="PTHR34407">
    <property type="entry name" value="EXPRESSED PROTEIN"/>
    <property type="match status" value="1"/>
</dbReference>
<organism evidence="2 3">
    <name type="scientific">Volvox reticuliferus</name>
    <dbReference type="NCBI Taxonomy" id="1737510"/>
    <lineage>
        <taxon>Eukaryota</taxon>
        <taxon>Viridiplantae</taxon>
        <taxon>Chlorophyta</taxon>
        <taxon>core chlorophytes</taxon>
        <taxon>Chlorophyceae</taxon>
        <taxon>CS clade</taxon>
        <taxon>Chlamydomonadales</taxon>
        <taxon>Volvocaceae</taxon>
        <taxon>Volvox</taxon>
    </lineage>
</organism>
<evidence type="ECO:0008006" key="4">
    <source>
        <dbReference type="Google" id="ProtNLM"/>
    </source>
</evidence>
<protein>
    <recommendedName>
        <fullName evidence="4">SGNH hydrolase-type esterase domain-containing protein</fullName>
    </recommendedName>
</protein>
<gene>
    <name evidence="2" type="ORF">Vretimale_12658</name>
</gene>
<dbReference type="SUPFAM" id="SSF52266">
    <property type="entry name" value="SGNH hydrolase"/>
    <property type="match status" value="1"/>
</dbReference>
<dbReference type="PANTHER" id="PTHR34407:SF1">
    <property type="entry name" value="SGNH HYDROLASE-TYPE ESTERASE DOMAIN-CONTAINING PROTEIN"/>
    <property type="match status" value="1"/>
</dbReference>
<reference evidence="2" key="1">
    <citation type="journal article" date="2021" name="Proc. Natl. Acad. Sci. U.S.A.">
        <title>Three genomes in the algal genus Volvox reveal the fate of a haploid sex-determining region after a transition to homothallism.</title>
        <authorList>
            <person name="Yamamoto K."/>
            <person name="Hamaji T."/>
            <person name="Kawai-Toyooka H."/>
            <person name="Matsuzaki R."/>
            <person name="Takahashi F."/>
            <person name="Nishimura Y."/>
            <person name="Kawachi M."/>
            <person name="Noguchi H."/>
            <person name="Minakuchi Y."/>
            <person name="Umen J.G."/>
            <person name="Toyoda A."/>
            <person name="Nozaki H."/>
        </authorList>
    </citation>
    <scope>NUCLEOTIDE SEQUENCE</scope>
    <source>
        <strain evidence="2">NIES-3785</strain>
    </source>
</reference>
<feature type="signal peptide" evidence="1">
    <location>
        <begin position="1"/>
        <end position="26"/>
    </location>
</feature>
<keyword evidence="1" id="KW-0732">Signal</keyword>
<dbReference type="InterPro" id="IPR036514">
    <property type="entry name" value="SGNH_hydro_sf"/>
</dbReference>
<feature type="chain" id="PRO_5035281544" description="SGNH hydrolase-type esterase domain-containing protein" evidence="1">
    <location>
        <begin position="27"/>
        <end position="567"/>
    </location>
</feature>
<comment type="caution">
    <text evidence="2">The sequence shown here is derived from an EMBL/GenBank/DDBJ whole genome shotgun (WGS) entry which is preliminary data.</text>
</comment>
<dbReference type="Gene3D" id="3.40.50.1110">
    <property type="entry name" value="SGNH hydrolase"/>
    <property type="match status" value="1"/>
</dbReference>
<evidence type="ECO:0000313" key="2">
    <source>
        <dbReference type="EMBL" id="GIM08641.1"/>
    </source>
</evidence>
<name>A0A8J4LS56_9CHLO</name>
<dbReference type="EMBL" id="BNCQ01000028">
    <property type="protein sequence ID" value="GIM08641.1"/>
    <property type="molecule type" value="Genomic_DNA"/>
</dbReference>
<dbReference type="Proteomes" id="UP000722791">
    <property type="component" value="Unassembled WGS sequence"/>
</dbReference>
<sequence>MMHHRIFPRNICSLAGFILVLILATAKSITISRPPLLPGQHCCPVNESLFWKKKVHGLNSAASKQLEPFLSYEFLLPQLQLMAGLKYPSSAKRLRKFVSNLMTGDRPLKVGIVGGSISWGQGTTAHGVRDWFSIFMTWLVRGQTPGVEALRVYVPRVRGFGFRIKFTIFYGKFCRISILHPPPHSASLSKASVSRVPVIGRNGCIPGTPSFYMVLCWEHSVDPDVDLILVEYVFNDGVDDRIKNNGAVRWVEQLVRRLMALPGRPAVVLVQVPHVHLTYFDPFFRTSEDLEGAVAAYYDVPTVSLRDALYPLNVHRPTEGFLWAQTYNEHHPGDAGHKALADLAVHLTQETVLGLLSYPPSRDEAEKVEGPLPPPMYSGNLPPSSSVCVVGFNFTSLVVTAEGWEWTNEGTPEKPKWGYVATEPGSQLVLQLTKRLAVEGAEALDGASTIADGSASIKGSTFPVLLHYLQSYVGMGTARVECGGECECTGVNVDALHAGRSSQTYMAAVMVTWINQTLDCELQITVLDKSRDVEGGHKFKVSGLVIAFGYDAAAVASVGKWHLPSDD</sequence>
<evidence type="ECO:0000313" key="3">
    <source>
        <dbReference type="Proteomes" id="UP000722791"/>
    </source>
</evidence>
<evidence type="ECO:0000256" key="1">
    <source>
        <dbReference type="SAM" id="SignalP"/>
    </source>
</evidence>
<accession>A0A8J4LS56</accession>